<reference evidence="2 3" key="1">
    <citation type="submission" date="2009-10" db="EMBL/GenBank/DDBJ databases">
        <authorList>
            <person name="Weinstock G."/>
            <person name="Sodergren E."/>
            <person name="Clifton S."/>
            <person name="Fulton L."/>
            <person name="Fulton B."/>
            <person name="Courtney L."/>
            <person name="Fronick C."/>
            <person name="Harrison M."/>
            <person name="Strong C."/>
            <person name="Farmer C."/>
            <person name="Delahaunty K."/>
            <person name="Markovic C."/>
            <person name="Hall O."/>
            <person name="Minx P."/>
            <person name="Tomlinson C."/>
            <person name="Mitreva M."/>
            <person name="Nelson J."/>
            <person name="Hou S."/>
            <person name="Wollam A."/>
            <person name="Pepin K.H."/>
            <person name="Johnson M."/>
            <person name="Bhonagiri V."/>
            <person name="Nash W.E."/>
            <person name="Warren W."/>
            <person name="Chinwalla A."/>
            <person name="Mardis E.R."/>
            <person name="Wilson R.K."/>
        </authorList>
    </citation>
    <scope>NUCLEOTIDE SEQUENCE [LARGE SCALE GENOMIC DNA]</scope>
    <source>
        <strain evidence="3">ATCC 25996 / DSM 4631 / NCTC 10774 / M26</strain>
    </source>
</reference>
<name>D2ZXD6_NEIM2</name>
<dbReference type="STRING" id="546266.NEIMUCOT_05286"/>
<evidence type="ECO:0000313" key="2">
    <source>
        <dbReference type="EMBL" id="EFC88339.1"/>
    </source>
</evidence>
<comment type="caution">
    <text evidence="2">The sequence shown here is derived from an EMBL/GenBank/DDBJ whole genome shotgun (WGS) entry which is preliminary data.</text>
</comment>
<protein>
    <submittedName>
        <fullName evidence="2">Uncharacterized protein</fullName>
    </submittedName>
</protein>
<dbReference type="EMBL" id="ACDX02000009">
    <property type="protein sequence ID" value="EFC88339.1"/>
    <property type="molecule type" value="Genomic_DNA"/>
</dbReference>
<organism evidence="2 3">
    <name type="scientific">Neisseria mucosa (strain ATCC 25996 / DSM 4631 / NCTC 10774 / M26)</name>
    <dbReference type="NCBI Taxonomy" id="546266"/>
    <lineage>
        <taxon>Bacteria</taxon>
        <taxon>Pseudomonadati</taxon>
        <taxon>Pseudomonadota</taxon>
        <taxon>Betaproteobacteria</taxon>
        <taxon>Neisseriales</taxon>
        <taxon>Neisseriaceae</taxon>
        <taxon>Neisseria</taxon>
    </lineage>
</organism>
<dbReference type="Proteomes" id="UP000003344">
    <property type="component" value="Unassembled WGS sequence"/>
</dbReference>
<sequence length="54" mass="6509">MKGRLKIVWTEFTLSVFRRPFQFQSAMKKRQSDGHHLSSSPIIHPRRDKNHRSF</sequence>
<feature type="region of interest" description="Disordered" evidence="1">
    <location>
        <begin position="25"/>
        <end position="54"/>
    </location>
</feature>
<evidence type="ECO:0000313" key="3">
    <source>
        <dbReference type="Proteomes" id="UP000003344"/>
    </source>
</evidence>
<accession>D2ZXD6</accession>
<evidence type="ECO:0000256" key="1">
    <source>
        <dbReference type="SAM" id="MobiDB-lite"/>
    </source>
</evidence>
<feature type="compositionally biased region" description="Basic residues" evidence="1">
    <location>
        <begin position="44"/>
        <end position="54"/>
    </location>
</feature>
<gene>
    <name evidence="2" type="ORF">NEIMUCOT_05286</name>
</gene>
<proteinExistence type="predicted"/>
<dbReference type="AlphaFoldDB" id="D2ZXD6"/>